<dbReference type="PROSITE" id="PS51257">
    <property type="entry name" value="PROKAR_LIPOPROTEIN"/>
    <property type="match status" value="1"/>
</dbReference>
<dbReference type="RefSeq" id="WP_013758475.1">
    <property type="nucleotide sequence ID" value="NC_015500.1"/>
</dbReference>
<dbReference type="EMBL" id="CP002696">
    <property type="protein sequence ID" value="AEE16770.1"/>
    <property type="molecule type" value="Genomic_DNA"/>
</dbReference>
<sequence>MKKYSIACFIWSVIFIAGLFSCVSADGTLSGTSDLSDLSGSVPVEQAEVTGIDSEAAAAAGETAESADTAVSVEAVPDTASAEPVPNDPAEFLTVEAGKTPAAATKGSAFKSAFTVTVTDSRTKLPAAGVPVRVSYPEASLDGVISFAETELTSDAQGSVSFTAPVPSFSCNGEVVFSVGSDLAGSDSAGSAENRRSVSVPYKVKTNLQRRGGTISILDYTKSGKPVRDNSLSASAVLAALMKNGFSGIGLADFIDEIDSGDKNAVYRAAHNLIGNASAFFVFGTVKYDGDVRKTDDGYEVPLVADITCVDMSSGAHLYATEVRVTGTGKSEWAALNSARNDLLGPQTAERILYGM</sequence>
<evidence type="ECO:0008006" key="4">
    <source>
        <dbReference type="Google" id="ProtNLM"/>
    </source>
</evidence>
<dbReference type="eggNOG" id="ENOG5031CHN">
    <property type="taxonomic scope" value="Bacteria"/>
</dbReference>
<protein>
    <recommendedName>
        <fullName evidence="4">Lipoprotein</fullName>
    </recommendedName>
</protein>
<dbReference type="STRING" id="906968.Trebr_1346"/>
<proteinExistence type="predicted"/>
<keyword evidence="3" id="KW-1185">Reference proteome</keyword>
<dbReference type="OrthoDB" id="356746at2"/>
<evidence type="ECO:0000256" key="1">
    <source>
        <dbReference type="SAM" id="SignalP"/>
    </source>
</evidence>
<evidence type="ECO:0000313" key="2">
    <source>
        <dbReference type="EMBL" id="AEE16770.1"/>
    </source>
</evidence>
<reference evidence="3" key="1">
    <citation type="submission" date="2011-04" db="EMBL/GenBank/DDBJ databases">
        <title>The complete genome of Treponema brennaborense DSM 12168.</title>
        <authorList>
            <person name="Lucas S."/>
            <person name="Han J."/>
            <person name="Lapidus A."/>
            <person name="Bruce D."/>
            <person name="Goodwin L."/>
            <person name="Pitluck S."/>
            <person name="Peters L."/>
            <person name="Kyrpides N."/>
            <person name="Mavromatis K."/>
            <person name="Ivanova N."/>
            <person name="Mikhailova N."/>
            <person name="Pagani I."/>
            <person name="Teshima H."/>
            <person name="Detter J.C."/>
            <person name="Tapia R."/>
            <person name="Han C."/>
            <person name="Land M."/>
            <person name="Hauser L."/>
            <person name="Markowitz V."/>
            <person name="Cheng J.-F."/>
            <person name="Hugenholtz P."/>
            <person name="Woyke T."/>
            <person name="Wu D."/>
            <person name="Gronow S."/>
            <person name="Wellnitz S."/>
            <person name="Brambilla E."/>
            <person name="Klenk H.-P."/>
            <person name="Eisen J.A."/>
        </authorList>
    </citation>
    <scope>NUCLEOTIDE SEQUENCE [LARGE SCALE GENOMIC DNA]</scope>
    <source>
        <strain evidence="3">DSM 12168 / CIP 105900 / DD5/3</strain>
    </source>
</reference>
<keyword evidence="1" id="KW-0732">Signal</keyword>
<accession>F4LMM3</accession>
<dbReference type="AlphaFoldDB" id="F4LMM3"/>
<feature type="chain" id="PRO_5003310980" description="Lipoprotein" evidence="1">
    <location>
        <begin position="26"/>
        <end position="356"/>
    </location>
</feature>
<evidence type="ECO:0000313" key="3">
    <source>
        <dbReference type="Proteomes" id="UP000006546"/>
    </source>
</evidence>
<gene>
    <name evidence="2" type="ordered locus">Trebr_1346</name>
</gene>
<dbReference type="Proteomes" id="UP000006546">
    <property type="component" value="Chromosome"/>
</dbReference>
<dbReference type="HOGENOM" id="CLU_778313_0_0_12"/>
<feature type="signal peptide" evidence="1">
    <location>
        <begin position="1"/>
        <end position="25"/>
    </location>
</feature>
<dbReference type="KEGG" id="tbe:Trebr_1346"/>
<organism evidence="2 3">
    <name type="scientific">Treponema brennaborense (strain DSM 12168 / CIP 105900 / DD5/3)</name>
    <dbReference type="NCBI Taxonomy" id="906968"/>
    <lineage>
        <taxon>Bacteria</taxon>
        <taxon>Pseudomonadati</taxon>
        <taxon>Spirochaetota</taxon>
        <taxon>Spirochaetia</taxon>
        <taxon>Spirochaetales</taxon>
        <taxon>Treponemataceae</taxon>
        <taxon>Treponema</taxon>
    </lineage>
</organism>
<name>F4LMM3_TREBD</name>